<name>A0ABW3JLC4_9FLAO</name>
<reference evidence="3" key="1">
    <citation type="journal article" date="2019" name="Int. J. Syst. Evol. Microbiol.">
        <title>The Global Catalogue of Microorganisms (GCM) 10K type strain sequencing project: providing services to taxonomists for standard genome sequencing and annotation.</title>
        <authorList>
            <consortium name="The Broad Institute Genomics Platform"/>
            <consortium name="The Broad Institute Genome Sequencing Center for Infectious Disease"/>
            <person name="Wu L."/>
            <person name="Ma J."/>
        </authorList>
    </citation>
    <scope>NUCLEOTIDE SEQUENCE [LARGE SCALE GENOMIC DNA]</scope>
    <source>
        <strain evidence="3">CCUG 62414</strain>
    </source>
</reference>
<keyword evidence="3" id="KW-1185">Reference proteome</keyword>
<gene>
    <name evidence="2" type="ORF">ACFQ1R_11195</name>
</gene>
<accession>A0ABW3JLC4</accession>
<dbReference type="RefSeq" id="WP_379926258.1">
    <property type="nucleotide sequence ID" value="NZ_JBHTJI010000001.1"/>
</dbReference>
<dbReference type="EMBL" id="JBHTJI010000001">
    <property type="protein sequence ID" value="MFD0990665.1"/>
    <property type="molecule type" value="Genomic_DNA"/>
</dbReference>
<protein>
    <submittedName>
        <fullName evidence="2">Uncharacterized protein</fullName>
    </submittedName>
</protein>
<feature type="transmembrane region" description="Helical" evidence="1">
    <location>
        <begin position="6"/>
        <end position="25"/>
    </location>
</feature>
<evidence type="ECO:0000313" key="2">
    <source>
        <dbReference type="EMBL" id="MFD0990665.1"/>
    </source>
</evidence>
<keyword evidence="1" id="KW-0812">Transmembrane</keyword>
<keyword evidence="1" id="KW-1133">Transmembrane helix</keyword>
<organism evidence="2 3">
    <name type="scientific">Mariniflexile jejuense</name>
    <dbReference type="NCBI Taxonomy" id="1173582"/>
    <lineage>
        <taxon>Bacteria</taxon>
        <taxon>Pseudomonadati</taxon>
        <taxon>Bacteroidota</taxon>
        <taxon>Flavobacteriia</taxon>
        <taxon>Flavobacteriales</taxon>
        <taxon>Flavobacteriaceae</taxon>
        <taxon>Mariniflexile</taxon>
    </lineage>
</organism>
<evidence type="ECO:0000256" key="1">
    <source>
        <dbReference type="SAM" id="Phobius"/>
    </source>
</evidence>
<keyword evidence="1" id="KW-0472">Membrane</keyword>
<comment type="caution">
    <text evidence="2">The sequence shown here is derived from an EMBL/GenBank/DDBJ whole genome shotgun (WGS) entry which is preliminary data.</text>
</comment>
<sequence length="166" mass="19262">MKTSVIIISAILTFSVFFPFLYFIYNGTKNTSSTKKHINSLLKDNGIVYSLKDFWRKNFIGISTDNRILTFIRSDKNNSVIKNINFSDLKQCNVVKHYSKDGDKVVRLKNAGLEFIFKTSINPNYVITFFNIDDDLSEDFELQRIEKWHKQILDAIALHLNLKLAS</sequence>
<evidence type="ECO:0000313" key="3">
    <source>
        <dbReference type="Proteomes" id="UP001597061"/>
    </source>
</evidence>
<dbReference type="Proteomes" id="UP001597061">
    <property type="component" value="Unassembled WGS sequence"/>
</dbReference>
<proteinExistence type="predicted"/>